<sequence length="158" mass="17077">MEHQRGATLIEVLITLLILKVGLLGVLAGQLLALKVVTDASQRTTVVALSHEITEKLAAFSTLAGSTFSSNHSLNMPSCNDAAPCSYQDSRQYLVARWQQKWQSEQSGYGLLFSPEFCLQQQGGQIELTASWRQHAAMAVSQGQACAATAGRSALQLR</sequence>
<keyword evidence="3" id="KW-1185">Reference proteome</keyword>
<proteinExistence type="predicted"/>
<name>A0ABQ3L085_9ALTE</name>
<dbReference type="RefSeq" id="WP_189433581.1">
    <property type="nucleotide sequence ID" value="NZ_BNAO01000007.1"/>
</dbReference>
<organism evidence="2 3">
    <name type="scientific">Alishewanella longhuensis</name>
    <dbReference type="NCBI Taxonomy" id="1091037"/>
    <lineage>
        <taxon>Bacteria</taxon>
        <taxon>Pseudomonadati</taxon>
        <taxon>Pseudomonadota</taxon>
        <taxon>Gammaproteobacteria</taxon>
        <taxon>Alteromonadales</taxon>
        <taxon>Alteromonadaceae</taxon>
        <taxon>Alishewanella</taxon>
    </lineage>
</organism>
<protein>
    <recommendedName>
        <fullName evidence="4">Type IV pilus modification protein PilV</fullName>
    </recommendedName>
</protein>
<keyword evidence="1" id="KW-1133">Transmembrane helix</keyword>
<gene>
    <name evidence="2" type="ORF">GCM10010919_27330</name>
</gene>
<dbReference type="Proteomes" id="UP000659697">
    <property type="component" value="Unassembled WGS sequence"/>
</dbReference>
<dbReference type="InterPro" id="IPR013362">
    <property type="entry name" value="Pilus_4_PilV"/>
</dbReference>
<accession>A0ABQ3L085</accession>
<reference evidence="3" key="1">
    <citation type="journal article" date="2019" name="Int. J. Syst. Evol. Microbiol.">
        <title>The Global Catalogue of Microorganisms (GCM) 10K type strain sequencing project: providing services to taxonomists for standard genome sequencing and annotation.</title>
        <authorList>
            <consortium name="The Broad Institute Genomics Platform"/>
            <consortium name="The Broad Institute Genome Sequencing Center for Infectious Disease"/>
            <person name="Wu L."/>
            <person name="Ma J."/>
        </authorList>
    </citation>
    <scope>NUCLEOTIDE SEQUENCE [LARGE SCALE GENOMIC DNA]</scope>
    <source>
        <strain evidence="3">CGMCC 1.7003</strain>
    </source>
</reference>
<keyword evidence="1" id="KW-0812">Transmembrane</keyword>
<evidence type="ECO:0000313" key="3">
    <source>
        <dbReference type="Proteomes" id="UP000659697"/>
    </source>
</evidence>
<feature type="transmembrane region" description="Helical" evidence="1">
    <location>
        <begin position="12"/>
        <end position="33"/>
    </location>
</feature>
<evidence type="ECO:0000256" key="1">
    <source>
        <dbReference type="SAM" id="Phobius"/>
    </source>
</evidence>
<evidence type="ECO:0008006" key="4">
    <source>
        <dbReference type="Google" id="ProtNLM"/>
    </source>
</evidence>
<dbReference type="EMBL" id="BNAO01000007">
    <property type="protein sequence ID" value="GHG74003.1"/>
    <property type="molecule type" value="Genomic_DNA"/>
</dbReference>
<comment type="caution">
    <text evidence="2">The sequence shown here is derived from an EMBL/GenBank/DDBJ whole genome shotgun (WGS) entry which is preliminary data.</text>
</comment>
<dbReference type="NCBIfam" id="TIGR02523">
    <property type="entry name" value="type_IV_pilV"/>
    <property type="match status" value="1"/>
</dbReference>
<evidence type="ECO:0000313" key="2">
    <source>
        <dbReference type="EMBL" id="GHG74003.1"/>
    </source>
</evidence>
<keyword evidence="1" id="KW-0472">Membrane</keyword>